<gene>
    <name evidence="2" type="ORF">Ctob_000195</name>
</gene>
<evidence type="ECO:0000313" key="2">
    <source>
        <dbReference type="EMBL" id="KOO20801.1"/>
    </source>
</evidence>
<feature type="region of interest" description="Disordered" evidence="1">
    <location>
        <begin position="1"/>
        <end position="44"/>
    </location>
</feature>
<dbReference type="EMBL" id="JWZX01003412">
    <property type="protein sequence ID" value="KOO20801.1"/>
    <property type="molecule type" value="Genomic_DNA"/>
</dbReference>
<organism evidence="2 3">
    <name type="scientific">Chrysochromulina tobinii</name>
    <dbReference type="NCBI Taxonomy" id="1460289"/>
    <lineage>
        <taxon>Eukaryota</taxon>
        <taxon>Haptista</taxon>
        <taxon>Haptophyta</taxon>
        <taxon>Prymnesiophyceae</taxon>
        <taxon>Prymnesiales</taxon>
        <taxon>Chrysochromulinaceae</taxon>
        <taxon>Chrysochromulina</taxon>
    </lineage>
</organism>
<dbReference type="AlphaFoldDB" id="A0A0M0J2N3"/>
<keyword evidence="3" id="KW-1185">Reference proteome</keyword>
<comment type="caution">
    <text evidence="2">The sequence shown here is derived from an EMBL/GenBank/DDBJ whole genome shotgun (WGS) entry which is preliminary data.</text>
</comment>
<dbReference type="Proteomes" id="UP000037460">
    <property type="component" value="Unassembled WGS sequence"/>
</dbReference>
<evidence type="ECO:0000256" key="1">
    <source>
        <dbReference type="SAM" id="MobiDB-lite"/>
    </source>
</evidence>
<evidence type="ECO:0000313" key="3">
    <source>
        <dbReference type="Proteomes" id="UP000037460"/>
    </source>
</evidence>
<reference evidence="3" key="1">
    <citation type="journal article" date="2015" name="PLoS Genet.">
        <title>Genome Sequence and Transcriptome Analyses of Chrysochromulina tobin: Metabolic Tools for Enhanced Algal Fitness in the Prominent Order Prymnesiales (Haptophyceae).</title>
        <authorList>
            <person name="Hovde B.T."/>
            <person name="Deodato C.R."/>
            <person name="Hunsperger H.M."/>
            <person name="Ryken S.A."/>
            <person name="Yost W."/>
            <person name="Jha R.K."/>
            <person name="Patterson J."/>
            <person name="Monnat R.J. Jr."/>
            <person name="Barlow S.B."/>
            <person name="Starkenburg S.R."/>
            <person name="Cattolico R.A."/>
        </authorList>
    </citation>
    <scope>NUCLEOTIDE SEQUENCE</scope>
    <source>
        <strain evidence="3">CCMP291</strain>
    </source>
</reference>
<proteinExistence type="predicted"/>
<protein>
    <submittedName>
        <fullName evidence="2">Uncharacterized protein</fullName>
    </submittedName>
</protein>
<feature type="compositionally biased region" description="Basic and acidic residues" evidence="1">
    <location>
        <begin position="35"/>
        <end position="44"/>
    </location>
</feature>
<sequence length="223" mass="24234">MSFGPKGGPPNKFDQRRFNTEVNTGLRGHPPTQYEEARIYPDDKPAAKEPALVEAERVLGLSRVAPQRTTTDNQMAATPMFNGTYPKVNPGAVPLTEIYPRTAGDVPSHAVPAEQTGPNIVHGLPVPLYTYNQLERMSAHGPRVGIKLAANNLRDAVQQVMGPNAAPPLNIHAQHPEIMQWVLQVQLMLAKASGLNVTLENFGIPNSFDQSGRNHCNRPAAGQ</sequence>
<accession>A0A0M0J2N3</accession>
<name>A0A0M0J2N3_9EUKA</name>